<feature type="compositionally biased region" description="Basic residues" evidence="1">
    <location>
        <begin position="23"/>
        <end position="32"/>
    </location>
</feature>
<reference evidence="3" key="1">
    <citation type="journal article" date="2006" name="PLoS Biol.">
        <title>Macronuclear genome sequence of the ciliate Tetrahymena thermophila, a model eukaryote.</title>
        <authorList>
            <person name="Eisen J.A."/>
            <person name="Coyne R.S."/>
            <person name="Wu M."/>
            <person name="Wu D."/>
            <person name="Thiagarajan M."/>
            <person name="Wortman J.R."/>
            <person name="Badger J.H."/>
            <person name="Ren Q."/>
            <person name="Amedeo P."/>
            <person name="Jones K.M."/>
            <person name="Tallon L.J."/>
            <person name="Delcher A.L."/>
            <person name="Salzberg S.L."/>
            <person name="Silva J.C."/>
            <person name="Haas B.J."/>
            <person name="Majoros W.H."/>
            <person name="Farzad M."/>
            <person name="Carlton J.M."/>
            <person name="Smith R.K. Jr."/>
            <person name="Garg J."/>
            <person name="Pearlman R.E."/>
            <person name="Karrer K.M."/>
            <person name="Sun L."/>
            <person name="Manning G."/>
            <person name="Elde N.C."/>
            <person name="Turkewitz A.P."/>
            <person name="Asai D.J."/>
            <person name="Wilkes D.E."/>
            <person name="Wang Y."/>
            <person name="Cai H."/>
            <person name="Collins K."/>
            <person name="Stewart B.A."/>
            <person name="Lee S.R."/>
            <person name="Wilamowska K."/>
            <person name="Weinberg Z."/>
            <person name="Ruzzo W.L."/>
            <person name="Wloga D."/>
            <person name="Gaertig J."/>
            <person name="Frankel J."/>
            <person name="Tsao C.-C."/>
            <person name="Gorovsky M.A."/>
            <person name="Keeling P.J."/>
            <person name="Waller R.F."/>
            <person name="Patron N.J."/>
            <person name="Cherry J.M."/>
            <person name="Stover N.A."/>
            <person name="Krieger C.J."/>
            <person name="del Toro C."/>
            <person name="Ryder H.F."/>
            <person name="Williamson S.C."/>
            <person name="Barbeau R.A."/>
            <person name="Hamilton E.P."/>
            <person name="Orias E."/>
        </authorList>
    </citation>
    <scope>NUCLEOTIDE SEQUENCE [LARGE SCALE GENOMIC DNA]</scope>
    <source>
        <strain evidence="3">SB210</strain>
    </source>
</reference>
<dbReference type="InParanoid" id="I7M071"/>
<feature type="region of interest" description="Disordered" evidence="1">
    <location>
        <begin position="1"/>
        <end position="32"/>
    </location>
</feature>
<feature type="compositionally biased region" description="Basic and acidic residues" evidence="1">
    <location>
        <begin position="1"/>
        <end position="22"/>
    </location>
</feature>
<name>I7M071_TETTS</name>
<feature type="compositionally biased region" description="Polar residues" evidence="1">
    <location>
        <begin position="458"/>
        <end position="467"/>
    </location>
</feature>
<dbReference type="Pfam" id="PF14536">
    <property type="entry name" value="DUF4441"/>
    <property type="match status" value="1"/>
</dbReference>
<keyword evidence="3" id="KW-1185">Reference proteome</keyword>
<feature type="compositionally biased region" description="Acidic residues" evidence="1">
    <location>
        <begin position="643"/>
        <end position="657"/>
    </location>
</feature>
<feature type="region of interest" description="Disordered" evidence="1">
    <location>
        <begin position="433"/>
        <end position="491"/>
    </location>
</feature>
<evidence type="ECO:0000313" key="3">
    <source>
        <dbReference type="Proteomes" id="UP000009168"/>
    </source>
</evidence>
<feature type="region of interest" description="Disordered" evidence="1">
    <location>
        <begin position="337"/>
        <end position="389"/>
    </location>
</feature>
<dbReference type="InterPro" id="IPR028008">
    <property type="entry name" value="DUF4441"/>
</dbReference>
<organism evidence="2 3">
    <name type="scientific">Tetrahymena thermophila (strain SB210)</name>
    <dbReference type="NCBI Taxonomy" id="312017"/>
    <lineage>
        <taxon>Eukaryota</taxon>
        <taxon>Sar</taxon>
        <taxon>Alveolata</taxon>
        <taxon>Ciliophora</taxon>
        <taxon>Intramacronucleata</taxon>
        <taxon>Oligohymenophorea</taxon>
        <taxon>Hymenostomatida</taxon>
        <taxon>Tetrahymenina</taxon>
        <taxon>Tetrahymenidae</taxon>
        <taxon>Tetrahymena</taxon>
    </lineage>
</organism>
<feature type="region of interest" description="Disordered" evidence="1">
    <location>
        <begin position="146"/>
        <end position="180"/>
    </location>
</feature>
<protein>
    <submittedName>
        <fullName evidence="2">Uncharacterized protein</fullName>
    </submittedName>
</protein>
<feature type="compositionally biased region" description="Low complexity" evidence="1">
    <location>
        <begin position="338"/>
        <end position="383"/>
    </location>
</feature>
<dbReference type="AlphaFoldDB" id="I7M071"/>
<evidence type="ECO:0000256" key="1">
    <source>
        <dbReference type="SAM" id="MobiDB-lite"/>
    </source>
</evidence>
<feature type="region of interest" description="Disordered" evidence="1">
    <location>
        <begin position="624"/>
        <end position="672"/>
    </location>
</feature>
<gene>
    <name evidence="2" type="ORF">TTHERM_00420060</name>
</gene>
<dbReference type="GeneID" id="7824499"/>
<accession>I7M071</accession>
<proteinExistence type="predicted"/>
<sequence>MKEGQVGRGEIKKKEKLKESNKKQKNFHIFKKYSKKEKKNQYQYISLKKQSNKTKKNTKQITKKKKTQQCLFGNRKEKGNQKKYILHQYQKMSLVMQPLVIKDEVKQENVIIEQPNPVKIPIPVDTQLVSQAKQIAQTLSAAATSTSSASSLTQQNTSQQGSSASISNQQTTISAPTQNTQQTIKASIIQSTSATTPTLKTQKSFNPTESYLSNFTAPPVNPTQGNTNVIVGSSSSRIGQNGIGSSSIFSSLATTFKPSQNTTTQAIIAPSNNTSTSSGVQANNLGDSADVANFTNHIFSQPYLFYQSNNMNIPQLEASMDDLYTVFTFIVPNKPYPNNSTNSQLQKNNSSSSNNNNNSNNPSSSANGSSTSTNAATGNVNTTPLINNSTKANGAYTSYNSSNNLSSLSSNSNTPIIQHSSLLNASSNLANSNNTTTSSISPKGFQKSVDGSSKSHRNSFSSATTTPKVPHFGLSGQNKEERKSSAKGQSLVDIIKQQCTEDEKRKKSDSIPTFNNLGSGFKSNFNSSSNLGSLTQLPIGGLSQTSITSLLNLSLNQLNNNATNNPSGFNPVNSTNFGLNNSSQNNNDIMESEEAAAIAFLQQQIKQEQQQQAVKQELQIQESQSQLNAMADEEEEKVVMPDSNDDDDEECEEEAEDDDKKSGEDSGNDEDEEARLIREIKEMKKKKAGGQSMFAKNFKKDGSFLFGGEGQDGDIFDFCEEKLGGGSKKQKKNGSGGHKNKFDTKNLVKNFLNSFISFAHHPDEEAAIIDVLGFESSPQLNDFRSNLRNFFKGKKFNRVLLKEFIFEDLFRPLFLFFLENRALNWIESGRMKDKASHLRALKNFIFVCQHYDQIKSWRFRYNFVQN</sequence>
<feature type="compositionally biased region" description="Low complexity" evidence="1">
    <location>
        <begin position="146"/>
        <end position="165"/>
    </location>
</feature>
<dbReference type="KEGG" id="tet:TTHERM_00420060"/>
<dbReference type="EMBL" id="GG662536">
    <property type="protein sequence ID" value="EAR85598.2"/>
    <property type="molecule type" value="Genomic_DNA"/>
</dbReference>
<dbReference type="Proteomes" id="UP000009168">
    <property type="component" value="Unassembled WGS sequence"/>
</dbReference>
<evidence type="ECO:0000313" key="2">
    <source>
        <dbReference type="EMBL" id="EAR85598.2"/>
    </source>
</evidence>
<feature type="compositionally biased region" description="Polar residues" evidence="1">
    <location>
        <begin position="166"/>
        <end position="180"/>
    </location>
</feature>
<dbReference type="RefSeq" id="XP_001033261.2">
    <property type="nucleotide sequence ID" value="XM_001033261.2"/>
</dbReference>